<reference evidence="4" key="1">
    <citation type="journal article" date="2021" name="Nat. Commun.">
        <title>Genomic analyses provide insights into spinach domestication and the genetic basis of agronomic traits.</title>
        <authorList>
            <person name="Cai X."/>
            <person name="Sun X."/>
            <person name="Xu C."/>
            <person name="Sun H."/>
            <person name="Wang X."/>
            <person name="Ge C."/>
            <person name="Zhang Z."/>
            <person name="Wang Q."/>
            <person name="Fei Z."/>
            <person name="Jiao C."/>
            <person name="Wang Q."/>
        </authorList>
    </citation>
    <scope>NUCLEOTIDE SEQUENCE [LARGE SCALE GENOMIC DNA]</scope>
    <source>
        <strain evidence="4">cv. Varoflay</strain>
    </source>
</reference>
<reference evidence="5" key="2">
    <citation type="submission" date="2025-08" db="UniProtKB">
        <authorList>
            <consortium name="RefSeq"/>
        </authorList>
    </citation>
    <scope>IDENTIFICATION</scope>
    <source>
        <tissue evidence="5">Leaf</tissue>
    </source>
</reference>
<feature type="domain" description="Jacalin-type lectin" evidence="3">
    <location>
        <begin position="11"/>
        <end position="162"/>
    </location>
</feature>
<dbReference type="SUPFAM" id="SSF51101">
    <property type="entry name" value="Mannose-binding lectins"/>
    <property type="match status" value="1"/>
</dbReference>
<dbReference type="GeneID" id="110800157"/>
<dbReference type="SMART" id="SM00915">
    <property type="entry name" value="Jacalin"/>
    <property type="match status" value="1"/>
</dbReference>
<dbReference type="PANTHER" id="PTHR46506">
    <property type="entry name" value="OS05G0143600 PROTEIN"/>
    <property type="match status" value="1"/>
</dbReference>
<keyword evidence="2" id="KW-0430">Lectin</keyword>
<dbReference type="KEGG" id="soe:110800157"/>
<name>A0A9R0J6Y4_SPIOL</name>
<organism evidence="4 5">
    <name type="scientific">Spinacia oleracea</name>
    <name type="common">Spinach</name>
    <dbReference type="NCBI Taxonomy" id="3562"/>
    <lineage>
        <taxon>Eukaryota</taxon>
        <taxon>Viridiplantae</taxon>
        <taxon>Streptophyta</taxon>
        <taxon>Embryophyta</taxon>
        <taxon>Tracheophyta</taxon>
        <taxon>Spermatophyta</taxon>
        <taxon>Magnoliopsida</taxon>
        <taxon>eudicotyledons</taxon>
        <taxon>Gunneridae</taxon>
        <taxon>Pentapetalae</taxon>
        <taxon>Caryophyllales</taxon>
        <taxon>Chenopodiaceae</taxon>
        <taxon>Chenopodioideae</taxon>
        <taxon>Anserineae</taxon>
        <taxon>Spinacia</taxon>
    </lineage>
</organism>
<dbReference type="Pfam" id="PF01419">
    <property type="entry name" value="Jacalin"/>
    <property type="match status" value="1"/>
</dbReference>
<dbReference type="RefSeq" id="XP_021861140.1">
    <property type="nucleotide sequence ID" value="XM_022005448.2"/>
</dbReference>
<dbReference type="InterPro" id="IPR001229">
    <property type="entry name" value="Jacalin-like_lectin_dom"/>
</dbReference>
<evidence type="ECO:0000256" key="2">
    <source>
        <dbReference type="ARBA" id="ARBA00022734"/>
    </source>
</evidence>
<dbReference type="InterPro" id="IPR036404">
    <property type="entry name" value="Jacalin-like_lectin_dom_sf"/>
</dbReference>
<accession>A0A9R0J6Y4</accession>
<evidence type="ECO:0000256" key="1">
    <source>
        <dbReference type="ARBA" id="ARBA00006568"/>
    </source>
</evidence>
<dbReference type="GO" id="GO:0030246">
    <property type="term" value="F:carbohydrate binding"/>
    <property type="evidence" value="ECO:0007669"/>
    <property type="project" value="UniProtKB-KW"/>
</dbReference>
<dbReference type="OrthoDB" id="4325201at2759"/>
<protein>
    <submittedName>
        <fullName evidence="5">Protein GOS9</fullName>
    </submittedName>
</protein>
<evidence type="ECO:0000259" key="3">
    <source>
        <dbReference type="PROSITE" id="PS51752"/>
    </source>
</evidence>
<dbReference type="Gene3D" id="2.100.10.30">
    <property type="entry name" value="Jacalin-like lectin domain"/>
    <property type="match status" value="1"/>
</dbReference>
<dbReference type="PROSITE" id="PS51752">
    <property type="entry name" value="JACALIN_LECTIN"/>
    <property type="match status" value="1"/>
</dbReference>
<keyword evidence="4" id="KW-1185">Reference proteome</keyword>
<comment type="similarity">
    <text evidence="1">Belongs to the jacalin lectin family.</text>
</comment>
<gene>
    <name evidence="5" type="primary">LOC110800157</name>
</gene>
<evidence type="ECO:0000313" key="4">
    <source>
        <dbReference type="Proteomes" id="UP000813463"/>
    </source>
</evidence>
<proteinExistence type="inferred from homology"/>
<dbReference type="AlphaFoldDB" id="A0A9R0J6Y4"/>
<evidence type="ECO:0000313" key="5">
    <source>
        <dbReference type="RefSeq" id="XP_021861140.1"/>
    </source>
</evidence>
<sequence>MAQVIAKNHVVEKYGPYRNKEAVQNFSLRLKGREHIIEVIIRHGFMVDAIGFTVDDSCGGTKTTIFGGDGGNESKIVLRCGEFITGISGQSGEYSFTCNNRLISKLKIHTNMNPCGYGPYGTGQGTKNVCDFSSPMPLDGRVIGFFGNAQGYLVSVGIYAEKVCNN</sequence>
<dbReference type="Proteomes" id="UP000813463">
    <property type="component" value="Chromosome 4"/>
</dbReference>